<feature type="region of interest" description="Disordered" evidence="1">
    <location>
        <begin position="1"/>
        <end position="79"/>
    </location>
</feature>
<organism evidence="2">
    <name type="scientific">uncultured Phycisphaerae bacterium</name>
    <dbReference type="NCBI Taxonomy" id="904963"/>
    <lineage>
        <taxon>Bacteria</taxon>
        <taxon>Pseudomonadati</taxon>
        <taxon>Planctomycetota</taxon>
        <taxon>Phycisphaerae</taxon>
        <taxon>environmental samples</taxon>
    </lineage>
</organism>
<name>A0A6J4QGG0_9BACT</name>
<feature type="non-terminal residue" evidence="2">
    <location>
        <position position="1"/>
    </location>
</feature>
<feature type="compositionally biased region" description="Basic and acidic residues" evidence="1">
    <location>
        <begin position="1"/>
        <end position="10"/>
    </location>
</feature>
<evidence type="ECO:0000256" key="1">
    <source>
        <dbReference type="SAM" id="MobiDB-lite"/>
    </source>
</evidence>
<evidence type="ECO:0000313" key="2">
    <source>
        <dbReference type="EMBL" id="CAA9436881.1"/>
    </source>
</evidence>
<dbReference type="EMBL" id="CADCUQ010000893">
    <property type="protein sequence ID" value="CAA9436881.1"/>
    <property type="molecule type" value="Genomic_DNA"/>
</dbReference>
<reference evidence="2" key="1">
    <citation type="submission" date="2020-02" db="EMBL/GenBank/DDBJ databases">
        <authorList>
            <person name="Meier V. D."/>
        </authorList>
    </citation>
    <scope>NUCLEOTIDE SEQUENCE</scope>
    <source>
        <strain evidence="2">AVDCRST_MAG64</strain>
    </source>
</reference>
<proteinExistence type="predicted"/>
<dbReference type="AlphaFoldDB" id="A0A6J4QGG0"/>
<accession>A0A6J4QGG0</accession>
<protein>
    <submittedName>
        <fullName evidence="2">Uncharacterized protein</fullName>
    </submittedName>
</protein>
<feature type="non-terminal residue" evidence="2">
    <location>
        <position position="79"/>
    </location>
</feature>
<sequence length="79" mass="8068">AVPVPRDEPVLRAAGRLARVPRGDVPHGHGGAGADAPGPVLRPRGRDRVRPGAGRGGPPNGRPAGRVRSGRPHDEPAAM</sequence>
<gene>
    <name evidence="2" type="ORF">AVDCRST_MAG64-3881</name>
</gene>